<dbReference type="PANTHER" id="PTHR11895:SF151">
    <property type="entry name" value="GLUTAMYL-TRNA(GLN) AMIDOTRANSFERASE SUBUNIT A"/>
    <property type="match status" value="1"/>
</dbReference>
<dbReference type="Pfam" id="PF01425">
    <property type="entry name" value="Amidase"/>
    <property type="match status" value="1"/>
</dbReference>
<dbReference type="InterPro" id="IPR023631">
    <property type="entry name" value="Amidase_dom"/>
</dbReference>
<comment type="caution">
    <text evidence="2">The sequence shown here is derived from an EMBL/GenBank/DDBJ whole genome shotgun (WGS) entry which is preliminary data.</text>
</comment>
<feature type="non-terminal residue" evidence="2">
    <location>
        <position position="271"/>
    </location>
</feature>
<reference evidence="2" key="1">
    <citation type="journal article" date="2015" name="Nature">
        <title>rRNA introns, odd ribosomes, and small enigmatic genomes across a large radiation of phyla.</title>
        <authorList>
            <person name="Brown C.T."/>
            <person name="Hug L.A."/>
            <person name="Thomas B.C."/>
            <person name="Sharon I."/>
            <person name="Castelle C.J."/>
            <person name="Singh A."/>
            <person name="Wilkins M.J."/>
            <person name="Williams K.H."/>
            <person name="Banfield J.F."/>
        </authorList>
    </citation>
    <scope>NUCLEOTIDE SEQUENCE [LARGE SCALE GENOMIC DNA]</scope>
</reference>
<organism evidence="2 3">
    <name type="scientific">candidate division WS6 bacterium GW2011_GWA2_37_6</name>
    <dbReference type="NCBI Taxonomy" id="1619087"/>
    <lineage>
        <taxon>Bacteria</taxon>
        <taxon>Candidatus Dojkabacteria</taxon>
    </lineage>
</organism>
<dbReference type="InterPro" id="IPR000120">
    <property type="entry name" value="Amidase"/>
</dbReference>
<feature type="domain" description="Amidase" evidence="1">
    <location>
        <begin position="25"/>
        <end position="269"/>
    </location>
</feature>
<dbReference type="EMBL" id="LBTH01000030">
    <property type="protein sequence ID" value="KKQ35267.1"/>
    <property type="molecule type" value="Genomic_DNA"/>
</dbReference>
<dbReference type="GO" id="GO:0016740">
    <property type="term" value="F:transferase activity"/>
    <property type="evidence" value="ECO:0007669"/>
    <property type="project" value="UniProtKB-KW"/>
</dbReference>
<dbReference type="PATRIC" id="fig|1619087.5.peg.406"/>
<dbReference type="Proteomes" id="UP000034852">
    <property type="component" value="Unassembled WGS sequence"/>
</dbReference>
<gene>
    <name evidence="2" type="ORF">US52_C0030G0019</name>
</gene>
<evidence type="ECO:0000259" key="1">
    <source>
        <dbReference type="Pfam" id="PF01425"/>
    </source>
</evidence>
<dbReference type="InterPro" id="IPR036928">
    <property type="entry name" value="AS_sf"/>
</dbReference>
<accession>A0A0G0GZ35</accession>
<name>A0A0G0GZ35_9BACT</name>
<dbReference type="Gene3D" id="3.90.1300.10">
    <property type="entry name" value="Amidase signature (AS) domain"/>
    <property type="match status" value="1"/>
</dbReference>
<evidence type="ECO:0000313" key="2">
    <source>
        <dbReference type="EMBL" id="KKQ35267.1"/>
    </source>
</evidence>
<sequence>MKNLYELTIKEAAELLKKGEISSFELVQSCLKQIKKVEPEIHAYITLNEERALEQAKEIDIRRKKHEKLSDLAGIPYSAKDVYCTKGLQTTAGSKVLEGYIPQYTATVISKLNDVGAILLGKTNCDAFGFGTSTEHSGYGVTKNPIDTERVPGGSSGGSAAAVQYGGGLFSIAEDTGGSIRCPASFCGVAGLKVTYGRVSRYGAISYASSYDTVGPIAKNTEDLAMILEVIAGHDPHDATSSNEKVQDYSKLLDRSIKGLKIGIPKEYFQD</sequence>
<dbReference type="SUPFAM" id="SSF75304">
    <property type="entry name" value="Amidase signature (AS) enzymes"/>
    <property type="match status" value="1"/>
</dbReference>
<evidence type="ECO:0000313" key="3">
    <source>
        <dbReference type="Proteomes" id="UP000034852"/>
    </source>
</evidence>
<dbReference type="AlphaFoldDB" id="A0A0G0GZ35"/>
<dbReference type="PANTHER" id="PTHR11895">
    <property type="entry name" value="TRANSAMIDASE"/>
    <property type="match status" value="1"/>
</dbReference>
<protein>
    <submittedName>
        <fullName evidence="2">Glutamyl-tRNA(Gln) amidotransferase subunit A</fullName>
    </submittedName>
</protein>
<keyword evidence="2" id="KW-0808">Transferase</keyword>
<proteinExistence type="predicted"/>